<proteinExistence type="predicted"/>
<protein>
    <submittedName>
        <fullName evidence="2">Unannotated protein</fullName>
    </submittedName>
</protein>
<reference evidence="2" key="1">
    <citation type="submission" date="2020-05" db="EMBL/GenBank/DDBJ databases">
        <authorList>
            <person name="Chiriac C."/>
            <person name="Salcher M."/>
            <person name="Ghai R."/>
            <person name="Kavagutti S V."/>
        </authorList>
    </citation>
    <scope>NUCLEOTIDE SEQUENCE</scope>
</reference>
<feature type="compositionally biased region" description="Polar residues" evidence="1">
    <location>
        <begin position="1"/>
        <end position="11"/>
    </location>
</feature>
<feature type="region of interest" description="Disordered" evidence="1">
    <location>
        <begin position="1"/>
        <end position="30"/>
    </location>
</feature>
<evidence type="ECO:0000313" key="2">
    <source>
        <dbReference type="EMBL" id="CAB4669024.1"/>
    </source>
</evidence>
<sequence length="50" mass="5107">MKFSIAESNESPVPKISIVPSRTSGENVGRIPAHASKSVDVAALASVTLG</sequence>
<organism evidence="2">
    <name type="scientific">freshwater metagenome</name>
    <dbReference type="NCBI Taxonomy" id="449393"/>
    <lineage>
        <taxon>unclassified sequences</taxon>
        <taxon>metagenomes</taxon>
        <taxon>ecological metagenomes</taxon>
    </lineage>
</organism>
<dbReference type="AlphaFoldDB" id="A0A6J6M822"/>
<gene>
    <name evidence="2" type="ORF">UFOPK2275_00957</name>
</gene>
<name>A0A6J6M822_9ZZZZ</name>
<dbReference type="EMBL" id="CAEZWQ010000122">
    <property type="protein sequence ID" value="CAB4669024.1"/>
    <property type="molecule type" value="Genomic_DNA"/>
</dbReference>
<evidence type="ECO:0000256" key="1">
    <source>
        <dbReference type="SAM" id="MobiDB-lite"/>
    </source>
</evidence>
<accession>A0A6J6M822</accession>